<keyword evidence="6" id="KW-0186">Copper</keyword>
<comment type="subcellular location">
    <subcellularLocation>
        <location evidence="1">Secreted</location>
    </subcellularLocation>
</comment>
<dbReference type="PROSITE" id="PS00080">
    <property type="entry name" value="MULTICOPPER_OXIDASE2"/>
    <property type="match status" value="1"/>
</dbReference>
<sequence length="224" mass="25427">DALNGELVLKFAGHLFTVVEGSKHQRPPNRHKICRKIPCNSFSLMDSLVAVDNVTATATTLLRNTILIPNNPHSTSDAKLRRKQKPCCVYNQQCNIHYAKNVFLPAHYFYINGVLITDFPKNPQHVFNNSGGAVTNIVTTPILRWRTIHFIFMALTSLKLVRMRYLNPKKDPNNFNLVDPVERNTIGIPSGGWVVWFMHCHLEVHTTWGLKMAFLVENGKGPNQ</sequence>
<reference evidence="8 9" key="1">
    <citation type="submission" date="2021-05" db="EMBL/GenBank/DDBJ databases">
        <title>Genome Assembly of Synthetic Allotetraploid Brassica napus Reveals Homoeologous Exchanges between Subgenomes.</title>
        <authorList>
            <person name="Davis J.T."/>
        </authorList>
    </citation>
    <scope>NUCLEOTIDE SEQUENCE [LARGE SCALE GENOMIC DNA]</scope>
    <source>
        <strain evidence="9">cv. Da-Ae</strain>
        <tissue evidence="8">Seedling</tissue>
    </source>
</reference>
<dbReference type="PANTHER" id="PTHR11709">
    <property type="entry name" value="MULTI-COPPER OXIDASE"/>
    <property type="match status" value="1"/>
</dbReference>
<protein>
    <recommendedName>
        <fullName evidence="7">Plastocyanin-like domain-containing protein</fullName>
    </recommendedName>
</protein>
<feature type="non-terminal residue" evidence="8">
    <location>
        <position position="1"/>
    </location>
</feature>
<accession>A0ABQ8AAV6</accession>
<name>A0ABQ8AAV6_BRANA</name>
<dbReference type="InterPro" id="IPR011706">
    <property type="entry name" value="Cu-oxidase_C"/>
</dbReference>
<keyword evidence="9" id="KW-1185">Reference proteome</keyword>
<dbReference type="InterPro" id="IPR008972">
    <property type="entry name" value="Cupredoxin"/>
</dbReference>
<evidence type="ECO:0000256" key="1">
    <source>
        <dbReference type="ARBA" id="ARBA00004613"/>
    </source>
</evidence>
<evidence type="ECO:0000256" key="6">
    <source>
        <dbReference type="ARBA" id="ARBA00023008"/>
    </source>
</evidence>
<proteinExistence type="inferred from homology"/>
<keyword evidence="3" id="KW-0964">Secreted</keyword>
<dbReference type="EMBL" id="JAGKQM010000013">
    <property type="protein sequence ID" value="KAH0889652.1"/>
    <property type="molecule type" value="Genomic_DNA"/>
</dbReference>
<evidence type="ECO:0000259" key="7">
    <source>
        <dbReference type="Pfam" id="PF07731"/>
    </source>
</evidence>
<dbReference type="Proteomes" id="UP000824890">
    <property type="component" value="Unassembled WGS sequence"/>
</dbReference>
<organism evidence="8 9">
    <name type="scientific">Brassica napus</name>
    <name type="common">Rape</name>
    <dbReference type="NCBI Taxonomy" id="3708"/>
    <lineage>
        <taxon>Eukaryota</taxon>
        <taxon>Viridiplantae</taxon>
        <taxon>Streptophyta</taxon>
        <taxon>Embryophyta</taxon>
        <taxon>Tracheophyta</taxon>
        <taxon>Spermatophyta</taxon>
        <taxon>Magnoliopsida</taxon>
        <taxon>eudicotyledons</taxon>
        <taxon>Gunneridae</taxon>
        <taxon>Pentapetalae</taxon>
        <taxon>rosids</taxon>
        <taxon>malvids</taxon>
        <taxon>Brassicales</taxon>
        <taxon>Brassicaceae</taxon>
        <taxon>Brassiceae</taxon>
        <taxon>Brassica</taxon>
    </lineage>
</organism>
<evidence type="ECO:0000256" key="4">
    <source>
        <dbReference type="ARBA" id="ARBA00022723"/>
    </source>
</evidence>
<feature type="domain" description="Plastocyanin-like" evidence="7">
    <location>
        <begin position="157"/>
        <end position="219"/>
    </location>
</feature>
<keyword evidence="4" id="KW-0479">Metal-binding</keyword>
<dbReference type="InterPro" id="IPR002355">
    <property type="entry name" value="Cu_oxidase_Cu_BS"/>
</dbReference>
<comment type="similarity">
    <text evidence="2">Belongs to the multicopper oxidase family.</text>
</comment>
<evidence type="ECO:0000313" key="8">
    <source>
        <dbReference type="EMBL" id="KAH0889652.1"/>
    </source>
</evidence>
<evidence type="ECO:0000256" key="2">
    <source>
        <dbReference type="ARBA" id="ARBA00010609"/>
    </source>
</evidence>
<keyword evidence="5" id="KW-0677">Repeat</keyword>
<evidence type="ECO:0000256" key="5">
    <source>
        <dbReference type="ARBA" id="ARBA00022737"/>
    </source>
</evidence>
<dbReference type="Gene3D" id="2.60.40.420">
    <property type="entry name" value="Cupredoxins - blue copper proteins"/>
    <property type="match status" value="1"/>
</dbReference>
<comment type="caution">
    <text evidence="8">The sequence shown here is derived from an EMBL/GenBank/DDBJ whole genome shotgun (WGS) entry which is preliminary data.</text>
</comment>
<gene>
    <name evidence="8" type="ORF">HID58_052081</name>
</gene>
<dbReference type="PANTHER" id="PTHR11709:SF370">
    <property type="entry name" value="LACCASE-4"/>
    <property type="match status" value="1"/>
</dbReference>
<dbReference type="InterPro" id="IPR045087">
    <property type="entry name" value="Cu-oxidase_fam"/>
</dbReference>
<dbReference type="SUPFAM" id="SSF49503">
    <property type="entry name" value="Cupredoxins"/>
    <property type="match status" value="1"/>
</dbReference>
<evidence type="ECO:0000313" key="9">
    <source>
        <dbReference type="Proteomes" id="UP000824890"/>
    </source>
</evidence>
<dbReference type="Pfam" id="PF07731">
    <property type="entry name" value="Cu-oxidase_2"/>
    <property type="match status" value="1"/>
</dbReference>
<evidence type="ECO:0000256" key="3">
    <source>
        <dbReference type="ARBA" id="ARBA00022525"/>
    </source>
</evidence>